<dbReference type="RefSeq" id="WP_173942686.1">
    <property type="nucleotide sequence ID" value="NZ_CBCSCD010000001.1"/>
</dbReference>
<keyword evidence="3" id="KW-1185">Reference proteome</keyword>
<reference evidence="2 3" key="1">
    <citation type="submission" date="2018-04" db="EMBL/GenBank/DDBJ databases">
        <title>Polynucleobacter sp. LimPoW16 genome.</title>
        <authorList>
            <person name="Hahn M.W."/>
        </authorList>
    </citation>
    <scope>NUCLEOTIDE SEQUENCE [LARGE SCALE GENOMIC DNA]</scope>
    <source>
        <strain evidence="2 3">LimPoW16</strain>
    </source>
</reference>
<proteinExistence type="predicted"/>
<dbReference type="Pfam" id="PF11127">
    <property type="entry name" value="YgaP-like_TM"/>
    <property type="match status" value="1"/>
</dbReference>
<gene>
    <name evidence="2" type="ORF">DCO16_05285</name>
</gene>
<feature type="domain" description="Inner membrane protein YgaP-like transmembrane" evidence="1">
    <location>
        <begin position="1"/>
        <end position="62"/>
    </location>
</feature>
<dbReference type="AlphaFoldDB" id="A0A6M9PI38"/>
<protein>
    <submittedName>
        <fullName evidence="2">DUF2892 domain-containing protein</fullName>
    </submittedName>
</protein>
<accession>A0A6M9PI38</accession>
<dbReference type="InterPro" id="IPR021309">
    <property type="entry name" value="YgaP-like_TM"/>
</dbReference>
<evidence type="ECO:0000259" key="1">
    <source>
        <dbReference type="Pfam" id="PF11127"/>
    </source>
</evidence>
<organism evidence="2 3">
    <name type="scientific">Polynucleobacter antarcticus</name>
    <dbReference type="NCBI Taxonomy" id="1743162"/>
    <lineage>
        <taxon>Bacteria</taxon>
        <taxon>Pseudomonadati</taxon>
        <taxon>Pseudomonadota</taxon>
        <taxon>Betaproteobacteria</taxon>
        <taxon>Burkholderiales</taxon>
        <taxon>Burkholderiaceae</taxon>
        <taxon>Polynucleobacter</taxon>
    </lineage>
</organism>
<dbReference type="Proteomes" id="UP000500806">
    <property type="component" value="Chromosome"/>
</dbReference>
<dbReference type="EMBL" id="CP028941">
    <property type="protein sequence ID" value="QKM62530.1"/>
    <property type="molecule type" value="Genomic_DNA"/>
</dbReference>
<name>A0A6M9PI38_9BURK</name>
<sequence length="70" mass="7457">MKCNIGTMDRIMRITAGLILIGLALGNVIGSWGWIGIVPLATGFIKFCPLYPILGFNSCGQKGSKNSSIK</sequence>
<evidence type="ECO:0000313" key="3">
    <source>
        <dbReference type="Proteomes" id="UP000500806"/>
    </source>
</evidence>
<evidence type="ECO:0000313" key="2">
    <source>
        <dbReference type="EMBL" id="QKM62530.1"/>
    </source>
</evidence>
<dbReference type="KEGG" id="pani:DCO16_05285"/>